<evidence type="ECO:0000256" key="5">
    <source>
        <dbReference type="PROSITE-ProRule" id="PRU10060"/>
    </source>
</evidence>
<evidence type="ECO:0000313" key="9">
    <source>
        <dbReference type="Proteomes" id="UP000027982"/>
    </source>
</evidence>
<evidence type="ECO:0000259" key="7">
    <source>
        <dbReference type="Pfam" id="PF00759"/>
    </source>
</evidence>
<keyword evidence="9" id="KW-1185">Reference proteome</keyword>
<dbReference type="GO" id="GO:0030245">
    <property type="term" value="P:cellulose catabolic process"/>
    <property type="evidence" value="ECO:0007669"/>
    <property type="project" value="UniProtKB-KW"/>
</dbReference>
<name>A0A068NLU6_FIMGI</name>
<comment type="similarity">
    <text evidence="5 6">Belongs to the glycosyl hydrolase 9 (cellulase E) family.</text>
</comment>
<comment type="catalytic activity">
    <reaction evidence="6">
        <text>Endohydrolysis of (1-&gt;4)-beta-D-glucosidic linkages in cellulose, lichenin and cereal beta-D-glucans.</text>
        <dbReference type="EC" id="3.2.1.4"/>
    </reaction>
</comment>
<dbReference type="HOGENOM" id="CLU_1616159_0_0_0"/>
<evidence type="ECO:0000256" key="2">
    <source>
        <dbReference type="ARBA" id="ARBA00023277"/>
    </source>
</evidence>
<keyword evidence="1 5" id="KW-0378">Hydrolase</keyword>
<feature type="domain" description="Glycoside hydrolase family 9" evidence="7">
    <location>
        <begin position="14"/>
        <end position="167"/>
    </location>
</feature>
<organism evidence="8 9">
    <name type="scientific">Fimbriimonas ginsengisoli Gsoil 348</name>
    <dbReference type="NCBI Taxonomy" id="661478"/>
    <lineage>
        <taxon>Bacteria</taxon>
        <taxon>Bacillati</taxon>
        <taxon>Armatimonadota</taxon>
        <taxon>Fimbriimonadia</taxon>
        <taxon>Fimbriimonadales</taxon>
        <taxon>Fimbriimonadaceae</taxon>
        <taxon>Fimbriimonas</taxon>
    </lineage>
</organism>
<feature type="active site" evidence="5">
    <location>
        <position position="145"/>
    </location>
</feature>
<dbReference type="InterPro" id="IPR008928">
    <property type="entry name" value="6-hairpin_glycosidase_sf"/>
</dbReference>
<sequence length="172" mass="19153">MYTYALSGRKEADADAVSKIKADAVKAADEIAARTQTNGYRVPMLSKDYIWGSNSVVANYAMMALIANRFTPKAEYRNCAQDSLHYLLGRNTFNTSFVTWLGSKRYMHPHHRPSGADGIEQPWPGMLAGGPNANRKSPPAKQWEDREANFTVNEMAINWNAPLVFVLAESLP</sequence>
<dbReference type="KEGG" id="fgi:OP10G_1078"/>
<keyword evidence="6" id="KW-0136">Cellulose degradation</keyword>
<dbReference type="InterPro" id="IPR001701">
    <property type="entry name" value="Glyco_hydro_9"/>
</dbReference>
<dbReference type="Proteomes" id="UP000027982">
    <property type="component" value="Chromosome"/>
</dbReference>
<evidence type="ECO:0000313" key="8">
    <source>
        <dbReference type="EMBL" id="AIE84446.1"/>
    </source>
</evidence>
<accession>A0A068NLU6</accession>
<keyword evidence="4 5" id="KW-0624">Polysaccharide degradation</keyword>
<gene>
    <name evidence="8" type="ORF">OP10G_1078</name>
</gene>
<evidence type="ECO:0000256" key="4">
    <source>
        <dbReference type="ARBA" id="ARBA00023326"/>
    </source>
</evidence>
<dbReference type="InterPro" id="IPR033126">
    <property type="entry name" value="Glyco_hydro_9_Asp/Glu_AS"/>
</dbReference>
<dbReference type="Pfam" id="PF00759">
    <property type="entry name" value="Glyco_hydro_9"/>
    <property type="match status" value="1"/>
</dbReference>
<dbReference type="PANTHER" id="PTHR22298">
    <property type="entry name" value="ENDO-1,4-BETA-GLUCANASE"/>
    <property type="match status" value="1"/>
</dbReference>
<keyword evidence="2 5" id="KW-0119">Carbohydrate metabolism</keyword>
<feature type="active site" evidence="5">
    <location>
        <position position="154"/>
    </location>
</feature>
<reference evidence="8 9" key="1">
    <citation type="journal article" date="2014" name="PLoS ONE">
        <title>The first complete genome sequence of the class fimbriimonadia in the phylum armatimonadetes.</title>
        <authorList>
            <person name="Hu Z.Y."/>
            <person name="Wang Y.Z."/>
            <person name="Im W.T."/>
            <person name="Wang S.Y."/>
            <person name="Zhao G.P."/>
            <person name="Zheng H.J."/>
            <person name="Quan Z.X."/>
        </authorList>
    </citation>
    <scope>NUCLEOTIDE SEQUENCE [LARGE SCALE GENOMIC DNA]</scope>
    <source>
        <strain evidence="8">Gsoil 348</strain>
    </source>
</reference>
<dbReference type="PROSITE" id="PS00698">
    <property type="entry name" value="GH9_3"/>
    <property type="match status" value="1"/>
</dbReference>
<dbReference type="Gene3D" id="1.50.10.10">
    <property type="match status" value="1"/>
</dbReference>
<protein>
    <recommendedName>
        <fullName evidence="6">Endoglucanase</fullName>
        <ecNumber evidence="6">3.2.1.4</ecNumber>
    </recommendedName>
</protein>
<dbReference type="EC" id="3.2.1.4" evidence="6"/>
<dbReference type="SUPFAM" id="SSF48208">
    <property type="entry name" value="Six-hairpin glycosidases"/>
    <property type="match status" value="1"/>
</dbReference>
<keyword evidence="3 5" id="KW-0326">Glycosidase</keyword>
<dbReference type="eggNOG" id="COG5297">
    <property type="taxonomic scope" value="Bacteria"/>
</dbReference>
<dbReference type="EMBL" id="CP007139">
    <property type="protein sequence ID" value="AIE84446.1"/>
    <property type="molecule type" value="Genomic_DNA"/>
</dbReference>
<dbReference type="InterPro" id="IPR012341">
    <property type="entry name" value="6hp_glycosidase-like_sf"/>
</dbReference>
<evidence type="ECO:0000256" key="6">
    <source>
        <dbReference type="RuleBase" id="RU361166"/>
    </source>
</evidence>
<evidence type="ECO:0000256" key="3">
    <source>
        <dbReference type="ARBA" id="ARBA00023295"/>
    </source>
</evidence>
<dbReference type="GO" id="GO:0008810">
    <property type="term" value="F:cellulase activity"/>
    <property type="evidence" value="ECO:0007669"/>
    <property type="project" value="UniProtKB-EC"/>
</dbReference>
<proteinExistence type="inferred from homology"/>
<dbReference type="STRING" id="661478.OP10G_1078"/>
<evidence type="ECO:0000256" key="1">
    <source>
        <dbReference type="ARBA" id="ARBA00022801"/>
    </source>
</evidence>
<dbReference type="AlphaFoldDB" id="A0A068NLU6"/>